<sequence>MEDLQGGKLARTLSAEELMAKARPAAGMGLAHTESDWAEFEMQAFPSELPTDVGIAIVVGGVVFIVIWSLLAWS</sequence>
<keyword evidence="1" id="KW-1133">Transmembrane helix</keyword>
<keyword evidence="1" id="KW-0472">Membrane</keyword>
<organism evidence="2 3">
    <name type="scientific">Hymenoscyphus fraxineus</name>
    <dbReference type="NCBI Taxonomy" id="746836"/>
    <lineage>
        <taxon>Eukaryota</taxon>
        <taxon>Fungi</taxon>
        <taxon>Dikarya</taxon>
        <taxon>Ascomycota</taxon>
        <taxon>Pezizomycotina</taxon>
        <taxon>Leotiomycetes</taxon>
        <taxon>Helotiales</taxon>
        <taxon>Helotiaceae</taxon>
        <taxon>Hymenoscyphus</taxon>
    </lineage>
</organism>
<feature type="transmembrane region" description="Helical" evidence="1">
    <location>
        <begin position="53"/>
        <end position="73"/>
    </location>
</feature>
<keyword evidence="3" id="KW-1185">Reference proteome</keyword>
<name>A0A9N9KNW1_9HELO</name>
<protein>
    <submittedName>
        <fullName evidence="2">Uncharacterized protein</fullName>
    </submittedName>
</protein>
<accession>A0A9N9KNW1</accession>
<reference evidence="2" key="1">
    <citation type="submission" date="2021-07" db="EMBL/GenBank/DDBJ databases">
        <authorList>
            <person name="Durling M."/>
        </authorList>
    </citation>
    <scope>NUCLEOTIDE SEQUENCE</scope>
</reference>
<dbReference type="AlphaFoldDB" id="A0A9N9KNW1"/>
<dbReference type="Proteomes" id="UP000696280">
    <property type="component" value="Unassembled WGS sequence"/>
</dbReference>
<evidence type="ECO:0000313" key="2">
    <source>
        <dbReference type="EMBL" id="CAG8949425.1"/>
    </source>
</evidence>
<proteinExistence type="predicted"/>
<evidence type="ECO:0000313" key="3">
    <source>
        <dbReference type="Proteomes" id="UP000696280"/>
    </source>
</evidence>
<keyword evidence="1" id="KW-0812">Transmembrane</keyword>
<dbReference type="EMBL" id="CAJVRL010000002">
    <property type="protein sequence ID" value="CAG8949425.1"/>
    <property type="molecule type" value="Genomic_DNA"/>
</dbReference>
<comment type="caution">
    <text evidence="2">The sequence shown here is derived from an EMBL/GenBank/DDBJ whole genome shotgun (WGS) entry which is preliminary data.</text>
</comment>
<evidence type="ECO:0000256" key="1">
    <source>
        <dbReference type="SAM" id="Phobius"/>
    </source>
</evidence>
<gene>
    <name evidence="2" type="ORF">HYFRA_00005054</name>
</gene>